<dbReference type="CDD" id="cd16926">
    <property type="entry name" value="HATPase_MutL-MLH-PMS-like"/>
    <property type="match status" value="1"/>
</dbReference>
<dbReference type="GO" id="GO:0016887">
    <property type="term" value="F:ATP hydrolysis activity"/>
    <property type="evidence" value="ECO:0007669"/>
    <property type="project" value="InterPro"/>
</dbReference>
<dbReference type="Gene3D" id="3.30.230.10">
    <property type="match status" value="1"/>
</dbReference>
<dbReference type="PhylomeDB" id="A0A0G4GG84"/>
<dbReference type="InterPro" id="IPR020568">
    <property type="entry name" value="Ribosomal_Su5_D2-typ_SF"/>
</dbReference>
<dbReference type="Gene3D" id="3.30.565.10">
    <property type="entry name" value="Histidine kinase-like ATPase, C-terminal domain"/>
    <property type="match status" value="1"/>
</dbReference>
<keyword evidence="5" id="KW-0539">Nucleus</keyword>
<dbReference type="InterPro" id="IPR038973">
    <property type="entry name" value="MutL/Mlh/Pms-like"/>
</dbReference>
<dbReference type="Proteomes" id="UP000041254">
    <property type="component" value="Unassembled WGS sequence"/>
</dbReference>
<reference evidence="8 9" key="1">
    <citation type="submission" date="2014-11" db="EMBL/GenBank/DDBJ databases">
        <authorList>
            <person name="Zhu J."/>
            <person name="Qi W."/>
            <person name="Song R."/>
        </authorList>
    </citation>
    <scope>NUCLEOTIDE SEQUENCE [LARGE SCALE GENOMIC DNA]</scope>
</reference>
<dbReference type="PANTHER" id="PTHR10073:SF12">
    <property type="entry name" value="DNA MISMATCH REPAIR PROTEIN MLH1"/>
    <property type="match status" value="1"/>
</dbReference>
<keyword evidence="4" id="KW-0234">DNA repair</keyword>
<organism evidence="8 9">
    <name type="scientific">Vitrella brassicaformis (strain CCMP3155)</name>
    <dbReference type="NCBI Taxonomy" id="1169540"/>
    <lineage>
        <taxon>Eukaryota</taxon>
        <taxon>Sar</taxon>
        <taxon>Alveolata</taxon>
        <taxon>Colpodellida</taxon>
        <taxon>Vitrellaceae</taxon>
        <taxon>Vitrella</taxon>
    </lineage>
</organism>
<evidence type="ECO:0000313" key="8">
    <source>
        <dbReference type="EMBL" id="CEM28625.1"/>
    </source>
</evidence>
<dbReference type="InterPro" id="IPR036890">
    <property type="entry name" value="HATPase_C_sf"/>
</dbReference>
<feature type="region of interest" description="Disordered" evidence="6">
    <location>
        <begin position="251"/>
        <end position="282"/>
    </location>
</feature>
<dbReference type="FunFam" id="3.30.230.10:FF:000014">
    <property type="entry name" value="DNA mismatch repair protein Mlh1"/>
    <property type="match status" value="1"/>
</dbReference>
<evidence type="ECO:0000256" key="6">
    <source>
        <dbReference type="SAM" id="MobiDB-lite"/>
    </source>
</evidence>
<dbReference type="Pfam" id="PF13589">
    <property type="entry name" value="HATPase_c_3"/>
    <property type="match status" value="1"/>
</dbReference>
<feature type="compositionally biased region" description="Gly residues" evidence="6">
    <location>
        <begin position="260"/>
        <end position="282"/>
    </location>
</feature>
<feature type="region of interest" description="Disordered" evidence="6">
    <location>
        <begin position="713"/>
        <end position="733"/>
    </location>
</feature>
<dbReference type="GO" id="GO:0030983">
    <property type="term" value="F:mismatched DNA binding"/>
    <property type="evidence" value="ECO:0007669"/>
    <property type="project" value="InterPro"/>
</dbReference>
<evidence type="ECO:0000313" key="9">
    <source>
        <dbReference type="Proteomes" id="UP000041254"/>
    </source>
</evidence>
<evidence type="ECO:0000256" key="4">
    <source>
        <dbReference type="ARBA" id="ARBA00023204"/>
    </source>
</evidence>
<evidence type="ECO:0000259" key="7">
    <source>
        <dbReference type="SMART" id="SM01340"/>
    </source>
</evidence>
<dbReference type="AlphaFoldDB" id="A0A0G4GG84"/>
<feature type="compositionally biased region" description="Gly residues" evidence="6">
    <location>
        <begin position="748"/>
        <end position="763"/>
    </location>
</feature>
<evidence type="ECO:0000256" key="5">
    <source>
        <dbReference type="ARBA" id="ARBA00023242"/>
    </source>
</evidence>
<proteinExistence type="inferred from homology"/>
<sequence>MAAAAAAAASSSAASSGGAASIHRLPECVVNRIAAGEVVVRPAAALKELIENSLDAKSTSIQIYLKQGGIKGAQITDDGSGIQPDDLPIVCERFTTSKISAIGDLRTVATFGFRGEALASLSHVAHVTITSKVATSPCAYTASYVDGKLADNKPPRACAGTQGTTIAYEDLFYNMPARRQALSSPGEETKFILDVVQKFAIHHSCVAFTVKKHGGNAADLSTAGGDNTGPRDVVSMLMGTSLARELMDVTFDSSQQQQQQGGGRGGSSGGGSGNGGGGGGGGGRCAVKGRGLANHANYAPKKGGFFLFINNRSVDCQPLKQSINNLYEPLLPRGSKPWVYLSLELPATTLDVNVHPTKREVKFLYQDDIISHVIKTLQSSLESYPKSRTFDLRQTTLLPRPPQRKRERSPPIDFLAEDDGDNNGEEADNEEPQQQAKQQPQRKKKSGPKAARVRTDPKQSSLRAFVAMREGGGIGVGQPLPRPAELRMRPLSEHVCSSTTPPAPPPPAPPGLSKLVGAVEAACSGSEGRRLSEVVTQSVWVGSVNRQMALLQYRSCLYLVNLLVLTRECVYQSILHRIGRFPAVKIDPPLPVSDLLHFGLHDPMAGIKKAAQDNGQDAAQQQDEERINAKKVECASRLERHSRWLRDYFAIDIRDGHLRQFPQCLRQYFPGFDGLPLWVLRLAVQVRWDCEEDRLTDICRLLTYFFVPLPPQDSNHHTHDDNGPGPASASASASAPAAAAAAAAAASSGGGGGSSSSKDGGGGGERRTRHAVCESTRRLMEDVWYKALRFNHTFKVPDSYESDRTIVLLTSLERLYKIFERC</sequence>
<dbReference type="OrthoDB" id="10263226at2759"/>
<protein>
    <recommendedName>
        <fullName evidence="7">DNA mismatch repair protein S5 domain-containing protein</fullName>
    </recommendedName>
</protein>
<feature type="compositionally biased region" description="Acidic residues" evidence="6">
    <location>
        <begin position="415"/>
        <end position="431"/>
    </location>
</feature>
<feature type="compositionally biased region" description="Low complexity" evidence="6">
    <location>
        <begin position="723"/>
        <end position="733"/>
    </location>
</feature>
<accession>A0A0G4GG84</accession>
<dbReference type="SUPFAM" id="SSF55874">
    <property type="entry name" value="ATPase domain of HSP90 chaperone/DNA topoisomerase II/histidine kinase"/>
    <property type="match status" value="1"/>
</dbReference>
<feature type="region of interest" description="Disordered" evidence="6">
    <location>
        <begin position="392"/>
        <end position="462"/>
    </location>
</feature>
<dbReference type="PANTHER" id="PTHR10073">
    <property type="entry name" value="DNA MISMATCH REPAIR PROTEIN MLH, PMS, MUTL"/>
    <property type="match status" value="1"/>
</dbReference>
<gene>
    <name evidence="8" type="ORF">Vbra_17733</name>
</gene>
<dbReference type="FunCoup" id="A0A0G4GG84">
    <property type="interactions" value="273"/>
</dbReference>
<dbReference type="GO" id="GO:0032389">
    <property type="term" value="C:MutLalpha complex"/>
    <property type="evidence" value="ECO:0007669"/>
    <property type="project" value="TreeGrafter"/>
</dbReference>
<dbReference type="GO" id="GO:0006298">
    <property type="term" value="P:mismatch repair"/>
    <property type="evidence" value="ECO:0007669"/>
    <property type="project" value="InterPro"/>
</dbReference>
<dbReference type="STRING" id="1169540.A0A0G4GG84"/>
<dbReference type="GO" id="GO:0005524">
    <property type="term" value="F:ATP binding"/>
    <property type="evidence" value="ECO:0007669"/>
    <property type="project" value="InterPro"/>
</dbReference>
<dbReference type="Pfam" id="PF16413">
    <property type="entry name" value="Mlh1_C"/>
    <property type="match status" value="1"/>
</dbReference>
<dbReference type="InterPro" id="IPR002099">
    <property type="entry name" value="MutL/Mlh/PMS"/>
</dbReference>
<dbReference type="InterPro" id="IPR032189">
    <property type="entry name" value="Mlh1_C"/>
</dbReference>
<comment type="subcellular location">
    <subcellularLocation>
        <location evidence="1">Nucleus</location>
    </subcellularLocation>
</comment>
<dbReference type="FunFam" id="3.30.565.10:FF:000079">
    <property type="entry name" value="DNA mismatch repair protein MLH"/>
    <property type="match status" value="1"/>
</dbReference>
<feature type="region of interest" description="Disordered" evidence="6">
    <location>
        <begin position="746"/>
        <end position="769"/>
    </location>
</feature>
<dbReference type="InterPro" id="IPR014721">
    <property type="entry name" value="Ribsml_uS5_D2-typ_fold_subgr"/>
</dbReference>
<evidence type="ECO:0000256" key="2">
    <source>
        <dbReference type="ARBA" id="ARBA00006082"/>
    </source>
</evidence>
<dbReference type="SMART" id="SM01340">
    <property type="entry name" value="DNA_mis_repair"/>
    <property type="match status" value="1"/>
</dbReference>
<dbReference type="InterPro" id="IPR014762">
    <property type="entry name" value="DNA_mismatch_repair_CS"/>
</dbReference>
<dbReference type="NCBIfam" id="TIGR00585">
    <property type="entry name" value="mutl"/>
    <property type="match status" value="1"/>
</dbReference>
<keyword evidence="9" id="KW-1185">Reference proteome</keyword>
<keyword evidence="3" id="KW-0227">DNA damage</keyword>
<dbReference type="VEuPathDB" id="CryptoDB:Vbra_17733"/>
<evidence type="ECO:0000256" key="1">
    <source>
        <dbReference type="ARBA" id="ARBA00004123"/>
    </source>
</evidence>
<dbReference type="SUPFAM" id="SSF54211">
    <property type="entry name" value="Ribosomal protein S5 domain 2-like"/>
    <property type="match status" value="1"/>
</dbReference>
<comment type="similarity">
    <text evidence="2">Belongs to the DNA mismatch repair MutL/HexB family.</text>
</comment>
<dbReference type="EMBL" id="CDMY01000656">
    <property type="protein sequence ID" value="CEM28625.1"/>
    <property type="molecule type" value="Genomic_DNA"/>
</dbReference>
<dbReference type="InParanoid" id="A0A0G4GG84"/>
<dbReference type="Pfam" id="PF01119">
    <property type="entry name" value="DNA_mis_repair"/>
    <property type="match status" value="1"/>
</dbReference>
<dbReference type="InterPro" id="IPR013507">
    <property type="entry name" value="DNA_mismatch_S5_2-like"/>
</dbReference>
<dbReference type="PROSITE" id="PS00058">
    <property type="entry name" value="DNA_MISMATCH_REPAIR_1"/>
    <property type="match status" value="1"/>
</dbReference>
<name>A0A0G4GG84_VITBC</name>
<evidence type="ECO:0000256" key="3">
    <source>
        <dbReference type="ARBA" id="ARBA00022763"/>
    </source>
</evidence>
<feature type="domain" description="DNA mismatch repair protein S5" evidence="7">
    <location>
        <begin position="234"/>
        <end position="382"/>
    </location>
</feature>
<dbReference type="OMA" id="ANYHVKK"/>
<dbReference type="GO" id="GO:0140664">
    <property type="term" value="F:ATP-dependent DNA damage sensor activity"/>
    <property type="evidence" value="ECO:0007669"/>
    <property type="project" value="InterPro"/>
</dbReference>